<dbReference type="Proteomes" id="UP000324222">
    <property type="component" value="Unassembled WGS sequence"/>
</dbReference>
<protein>
    <submittedName>
        <fullName evidence="2">Uncharacterized protein</fullName>
    </submittedName>
</protein>
<proteinExistence type="predicted"/>
<sequence>MKPKDGRWCPATPRPRDSGGLEADGHWYLGRGPPTGAGTKCLWLDVRDDLAAVTCPSGGSG</sequence>
<comment type="caution">
    <text evidence="2">The sequence shown here is derived from an EMBL/GenBank/DDBJ whole genome shotgun (WGS) entry which is preliminary data.</text>
</comment>
<accession>A0A5B7IVB5</accession>
<dbReference type="EMBL" id="VSRR010071394">
    <property type="protein sequence ID" value="MPC86425.1"/>
    <property type="molecule type" value="Genomic_DNA"/>
</dbReference>
<gene>
    <name evidence="2" type="ORF">E2C01_081251</name>
</gene>
<evidence type="ECO:0000313" key="2">
    <source>
        <dbReference type="EMBL" id="MPC86425.1"/>
    </source>
</evidence>
<evidence type="ECO:0000313" key="3">
    <source>
        <dbReference type="Proteomes" id="UP000324222"/>
    </source>
</evidence>
<evidence type="ECO:0000256" key="1">
    <source>
        <dbReference type="SAM" id="MobiDB-lite"/>
    </source>
</evidence>
<name>A0A5B7IVB5_PORTR</name>
<feature type="region of interest" description="Disordered" evidence="1">
    <location>
        <begin position="1"/>
        <end position="22"/>
    </location>
</feature>
<reference evidence="2 3" key="1">
    <citation type="submission" date="2019-05" db="EMBL/GenBank/DDBJ databases">
        <title>Another draft genome of Portunus trituberculatus and its Hox gene families provides insights of decapod evolution.</title>
        <authorList>
            <person name="Jeong J.-H."/>
            <person name="Song I."/>
            <person name="Kim S."/>
            <person name="Choi T."/>
            <person name="Kim D."/>
            <person name="Ryu S."/>
            <person name="Kim W."/>
        </authorList>
    </citation>
    <scope>NUCLEOTIDE SEQUENCE [LARGE SCALE GENOMIC DNA]</scope>
    <source>
        <tissue evidence="2">Muscle</tissue>
    </source>
</reference>
<organism evidence="2 3">
    <name type="scientific">Portunus trituberculatus</name>
    <name type="common">Swimming crab</name>
    <name type="synonym">Neptunus trituberculatus</name>
    <dbReference type="NCBI Taxonomy" id="210409"/>
    <lineage>
        <taxon>Eukaryota</taxon>
        <taxon>Metazoa</taxon>
        <taxon>Ecdysozoa</taxon>
        <taxon>Arthropoda</taxon>
        <taxon>Crustacea</taxon>
        <taxon>Multicrustacea</taxon>
        <taxon>Malacostraca</taxon>
        <taxon>Eumalacostraca</taxon>
        <taxon>Eucarida</taxon>
        <taxon>Decapoda</taxon>
        <taxon>Pleocyemata</taxon>
        <taxon>Brachyura</taxon>
        <taxon>Eubrachyura</taxon>
        <taxon>Portunoidea</taxon>
        <taxon>Portunidae</taxon>
        <taxon>Portuninae</taxon>
        <taxon>Portunus</taxon>
    </lineage>
</organism>
<dbReference type="AlphaFoldDB" id="A0A5B7IVB5"/>
<keyword evidence="3" id="KW-1185">Reference proteome</keyword>